<dbReference type="HOGENOM" id="CLU_2645829_0_0_2"/>
<protein>
    <submittedName>
        <fullName evidence="1">Uncharacterized protein</fullName>
    </submittedName>
</protein>
<proteinExistence type="predicted"/>
<reference evidence="1 2" key="1">
    <citation type="journal article" date="2013" name="PLoS ONE">
        <title>Assembly-driven community genomics of a hypersaline microbial ecosystem.</title>
        <authorList>
            <person name="Podell S."/>
            <person name="Ugalde J.A."/>
            <person name="Narasingarao P."/>
            <person name="Banfield J.F."/>
            <person name="Heidelberg K.B."/>
            <person name="Allen E.E."/>
        </authorList>
    </citation>
    <scope>NUCLEOTIDE SEQUENCE [LARGE SCALE GENOMIC DNA]</scope>
    <source>
        <strain evidence="2">J07HQW2</strain>
    </source>
</reference>
<evidence type="ECO:0000313" key="1">
    <source>
        <dbReference type="EMBL" id="ERG95388.1"/>
    </source>
</evidence>
<sequence length="76" mass="8856">MIIHIIFISNIIINHHEVFYFRCKDLLFWVSGNDTGSVYSKRCSTHHFETTRVKDTHFVAIGPSGSIEAIYCRLLR</sequence>
<evidence type="ECO:0000313" key="2">
    <source>
        <dbReference type="Proteomes" id="UP000030710"/>
    </source>
</evidence>
<organism evidence="1 2">
    <name type="scientific">Haloquadratum walsbyi J07HQW2</name>
    <dbReference type="NCBI Taxonomy" id="1238425"/>
    <lineage>
        <taxon>Archaea</taxon>
        <taxon>Methanobacteriati</taxon>
        <taxon>Methanobacteriota</taxon>
        <taxon>Stenosarchaea group</taxon>
        <taxon>Halobacteria</taxon>
        <taxon>Halobacteriales</taxon>
        <taxon>Haloferacaceae</taxon>
        <taxon>Haloquadratum</taxon>
    </lineage>
</organism>
<gene>
    <name evidence="1" type="ORF">J07HQW2_01843</name>
</gene>
<accession>U1NF47</accession>
<name>U1NF47_9EURY</name>
<dbReference type="EMBL" id="KE356561">
    <property type="protein sequence ID" value="ERG95388.1"/>
    <property type="molecule type" value="Genomic_DNA"/>
</dbReference>
<dbReference type="Proteomes" id="UP000030710">
    <property type="component" value="Unassembled WGS sequence"/>
</dbReference>
<dbReference type="AlphaFoldDB" id="U1NF47"/>